<dbReference type="EMBL" id="BEZZ01000236">
    <property type="protein sequence ID" value="GCC29153.1"/>
    <property type="molecule type" value="Genomic_DNA"/>
</dbReference>
<gene>
    <name evidence="1" type="ORF">chiPu_0007590</name>
</gene>
<organism evidence="1 2">
    <name type="scientific">Chiloscyllium punctatum</name>
    <name type="common">Brownbanded bambooshark</name>
    <name type="synonym">Hemiscyllium punctatum</name>
    <dbReference type="NCBI Taxonomy" id="137246"/>
    <lineage>
        <taxon>Eukaryota</taxon>
        <taxon>Metazoa</taxon>
        <taxon>Chordata</taxon>
        <taxon>Craniata</taxon>
        <taxon>Vertebrata</taxon>
        <taxon>Chondrichthyes</taxon>
        <taxon>Elasmobranchii</taxon>
        <taxon>Galeomorphii</taxon>
        <taxon>Galeoidea</taxon>
        <taxon>Orectolobiformes</taxon>
        <taxon>Hemiscylliidae</taxon>
        <taxon>Chiloscyllium</taxon>
    </lineage>
</organism>
<dbReference type="AlphaFoldDB" id="A0A401SFM1"/>
<sequence>MAAFPRCTILKKAFFVLEYRLLAVARRKCTTTLYSGCLQVYGCCFLLPPPPATVVDSSCKPIRAVMDRLFYIVNISRQMPYKASCGRSSRGRLSCKRCESRESWG</sequence>
<evidence type="ECO:0000313" key="2">
    <source>
        <dbReference type="Proteomes" id="UP000287033"/>
    </source>
</evidence>
<dbReference type="Proteomes" id="UP000287033">
    <property type="component" value="Unassembled WGS sequence"/>
</dbReference>
<proteinExistence type="predicted"/>
<name>A0A401SFM1_CHIPU</name>
<evidence type="ECO:0000313" key="1">
    <source>
        <dbReference type="EMBL" id="GCC29153.1"/>
    </source>
</evidence>
<comment type="caution">
    <text evidence="1">The sequence shown here is derived from an EMBL/GenBank/DDBJ whole genome shotgun (WGS) entry which is preliminary data.</text>
</comment>
<reference evidence="1 2" key="1">
    <citation type="journal article" date="2018" name="Nat. Ecol. Evol.">
        <title>Shark genomes provide insights into elasmobranch evolution and the origin of vertebrates.</title>
        <authorList>
            <person name="Hara Y"/>
            <person name="Yamaguchi K"/>
            <person name="Onimaru K"/>
            <person name="Kadota M"/>
            <person name="Koyanagi M"/>
            <person name="Keeley SD"/>
            <person name="Tatsumi K"/>
            <person name="Tanaka K"/>
            <person name="Motone F"/>
            <person name="Kageyama Y"/>
            <person name="Nozu R"/>
            <person name="Adachi N"/>
            <person name="Nishimura O"/>
            <person name="Nakagawa R"/>
            <person name="Tanegashima C"/>
            <person name="Kiyatake I"/>
            <person name="Matsumoto R"/>
            <person name="Murakumo K"/>
            <person name="Nishida K"/>
            <person name="Terakita A"/>
            <person name="Kuratani S"/>
            <person name="Sato K"/>
            <person name="Hyodo S Kuraku.S."/>
        </authorList>
    </citation>
    <scope>NUCLEOTIDE SEQUENCE [LARGE SCALE GENOMIC DNA]</scope>
</reference>
<protein>
    <submittedName>
        <fullName evidence="1">Uncharacterized protein</fullName>
    </submittedName>
</protein>
<accession>A0A401SFM1</accession>
<keyword evidence="2" id="KW-1185">Reference proteome</keyword>